<dbReference type="AlphaFoldDB" id="A0A9P7CUX2"/>
<gene>
    <name evidence="1" type="ORF">EV702DRAFT_951836</name>
</gene>
<dbReference type="EMBL" id="JABBWD010000148">
    <property type="protein sequence ID" value="KAG1763808.1"/>
    <property type="molecule type" value="Genomic_DNA"/>
</dbReference>
<proteinExistence type="predicted"/>
<feature type="non-terminal residue" evidence="1">
    <location>
        <position position="91"/>
    </location>
</feature>
<feature type="non-terminal residue" evidence="1">
    <location>
        <position position="1"/>
    </location>
</feature>
<protein>
    <submittedName>
        <fullName evidence="1">Uncharacterized protein</fullName>
    </submittedName>
</protein>
<organism evidence="1 2">
    <name type="scientific">Suillus placidus</name>
    <dbReference type="NCBI Taxonomy" id="48579"/>
    <lineage>
        <taxon>Eukaryota</taxon>
        <taxon>Fungi</taxon>
        <taxon>Dikarya</taxon>
        <taxon>Basidiomycota</taxon>
        <taxon>Agaricomycotina</taxon>
        <taxon>Agaricomycetes</taxon>
        <taxon>Agaricomycetidae</taxon>
        <taxon>Boletales</taxon>
        <taxon>Suillineae</taxon>
        <taxon>Suillaceae</taxon>
        <taxon>Suillus</taxon>
    </lineage>
</organism>
<comment type="caution">
    <text evidence="1">The sequence shown here is derived from an EMBL/GenBank/DDBJ whole genome shotgun (WGS) entry which is preliminary data.</text>
</comment>
<keyword evidence="2" id="KW-1185">Reference proteome</keyword>
<evidence type="ECO:0000313" key="2">
    <source>
        <dbReference type="Proteomes" id="UP000714275"/>
    </source>
</evidence>
<dbReference type="OrthoDB" id="6613063at2759"/>
<evidence type="ECO:0000313" key="1">
    <source>
        <dbReference type="EMBL" id="KAG1763808.1"/>
    </source>
</evidence>
<sequence>VQYGRLEKILVCLLSNKTQWLGLAGKTLLLALIQPCQTGGRDATKEETHYAINLASIITDLQNVKAVVGRVESHGKWTIIDHRSNFAKPAF</sequence>
<name>A0A9P7CUX2_9AGAM</name>
<accession>A0A9P7CUX2</accession>
<reference evidence="1" key="1">
    <citation type="journal article" date="2020" name="New Phytol.">
        <title>Comparative genomics reveals dynamic genome evolution in host specialist ectomycorrhizal fungi.</title>
        <authorList>
            <person name="Lofgren L.A."/>
            <person name="Nguyen N.H."/>
            <person name="Vilgalys R."/>
            <person name="Ruytinx J."/>
            <person name="Liao H.L."/>
            <person name="Branco S."/>
            <person name="Kuo A."/>
            <person name="LaButti K."/>
            <person name="Lipzen A."/>
            <person name="Andreopoulos W."/>
            <person name="Pangilinan J."/>
            <person name="Riley R."/>
            <person name="Hundley H."/>
            <person name="Na H."/>
            <person name="Barry K."/>
            <person name="Grigoriev I.V."/>
            <person name="Stajich J.E."/>
            <person name="Kennedy P.G."/>
        </authorList>
    </citation>
    <scope>NUCLEOTIDE SEQUENCE</scope>
    <source>
        <strain evidence="1">DOB743</strain>
    </source>
</reference>
<dbReference type="Proteomes" id="UP000714275">
    <property type="component" value="Unassembled WGS sequence"/>
</dbReference>